<proteinExistence type="predicted"/>
<sequence>MIDHPLLTANAEEMSRADWTVAMKDLGAKHGFYRRLGEEHTALSVGTSGTLLVTFENLDHVYDNVPNRLPWGFRFVTERGWSILGLMAHAWTWYRDEDVHDFFDELRDTGYFDQFERVVFYGASMGGYAATAFSAACPGATVISISPQATLSRDVASWETRYKRAWIRDYSSRYGFGPDMIKSAKHAYLFYDPTAQLDAMHMSLFGGENVTKFKCRFMGHRIASAMQQMGILAPVIEGCIEGTLNTAEFYDLMRARRRFPRYLKELLAQLDKRERPYLTAMLCEHYLSNNRGPAFRKALNNAGKELRARNQRLPSERTLKYDRR</sequence>
<organism evidence="1 2">
    <name type="scientific">Rubricella aquisinus</name>
    <dbReference type="NCBI Taxonomy" id="2028108"/>
    <lineage>
        <taxon>Bacteria</taxon>
        <taxon>Pseudomonadati</taxon>
        <taxon>Pseudomonadota</taxon>
        <taxon>Alphaproteobacteria</taxon>
        <taxon>Rhodobacterales</taxon>
        <taxon>Paracoccaceae</taxon>
        <taxon>Rubricella</taxon>
    </lineage>
</organism>
<keyword evidence="2" id="KW-1185">Reference proteome</keyword>
<dbReference type="EMBL" id="JACIJS010000005">
    <property type="protein sequence ID" value="MBB5515918.1"/>
    <property type="molecule type" value="Genomic_DNA"/>
</dbReference>
<dbReference type="Proteomes" id="UP000553766">
    <property type="component" value="Unassembled WGS sequence"/>
</dbReference>
<dbReference type="InterPro" id="IPR029058">
    <property type="entry name" value="AB_hydrolase_fold"/>
</dbReference>
<accession>A0A840WLE6</accession>
<dbReference type="AlphaFoldDB" id="A0A840WLE6"/>
<evidence type="ECO:0000313" key="2">
    <source>
        <dbReference type="Proteomes" id="UP000553766"/>
    </source>
</evidence>
<comment type="caution">
    <text evidence="1">The sequence shown here is derived from an EMBL/GenBank/DDBJ whole genome shotgun (WGS) entry which is preliminary data.</text>
</comment>
<reference evidence="1 2" key="1">
    <citation type="submission" date="2020-08" db="EMBL/GenBank/DDBJ databases">
        <title>Genomic Encyclopedia of Type Strains, Phase IV (KMG-IV): sequencing the most valuable type-strain genomes for metagenomic binning, comparative biology and taxonomic classification.</title>
        <authorList>
            <person name="Goeker M."/>
        </authorList>
    </citation>
    <scope>NUCLEOTIDE SEQUENCE [LARGE SCALE GENOMIC DNA]</scope>
    <source>
        <strain evidence="1 2">DSM 103377</strain>
    </source>
</reference>
<dbReference type="RefSeq" id="WP_184011033.1">
    <property type="nucleotide sequence ID" value="NZ_JACIJS010000005.1"/>
</dbReference>
<gene>
    <name evidence="1" type="ORF">FHS89_001938</name>
</gene>
<dbReference type="Gene3D" id="3.40.50.1820">
    <property type="entry name" value="alpha/beta hydrolase"/>
    <property type="match status" value="1"/>
</dbReference>
<name>A0A840WLE6_9RHOB</name>
<evidence type="ECO:0000313" key="1">
    <source>
        <dbReference type="EMBL" id="MBB5515918.1"/>
    </source>
</evidence>
<dbReference type="SUPFAM" id="SSF53474">
    <property type="entry name" value="alpha/beta-Hydrolases"/>
    <property type="match status" value="1"/>
</dbReference>
<protein>
    <submittedName>
        <fullName evidence="1">Pimeloyl-ACP methyl ester carboxylesterase</fullName>
    </submittedName>
</protein>